<name>A0A3P8L3R8_9TREM</name>
<dbReference type="OrthoDB" id="6263911at2759"/>
<sequence length="439" mass="50260">MADGKSFDFSPANWLYLSNGALFSDLPFVRMRDERQQTELEVEWELFVASRHFDPIRLLSLICSWEARLSMALLTQDTFTSPTDPDDLDSAVRVMASLFRVCSRIPGLEMFHTNVITSLQTAIWLRFKQLVDWHANEDDALSSGALTGTENPVEFLDQYRPRTRAFWSHLISGGRLSCGCDLPQPPSLDPAAPLGCCTASSSTVDTAQEHVNSALAARKKAAYDRWHEELHRGSPTWYLLRSGCHTLSWHEFACDLIQLGVTDVPVGIQLALANLDDMAAHQMSPLRGGDLMWLYIVLLSLSDRIVREFSENPKHRVRHAILLEYLIRVLESTQDDEIFKCKKRLQSHLENMKASQWSYPEYVGHSSSGRAFHLSQIVRQIQKYGKSLNRFVLYHLIHRNSGRLCQWFCVSRLSGLFFFVRMCACNLESRAYSRYRFTV</sequence>
<accession>A0A3P8L3R8</accession>
<organism evidence="1 2">
    <name type="scientific">Echinostoma caproni</name>
    <dbReference type="NCBI Taxonomy" id="27848"/>
    <lineage>
        <taxon>Eukaryota</taxon>
        <taxon>Metazoa</taxon>
        <taxon>Spiralia</taxon>
        <taxon>Lophotrochozoa</taxon>
        <taxon>Platyhelminthes</taxon>
        <taxon>Trematoda</taxon>
        <taxon>Digenea</taxon>
        <taxon>Plagiorchiida</taxon>
        <taxon>Echinostomata</taxon>
        <taxon>Echinostomatoidea</taxon>
        <taxon>Echinostomatidae</taxon>
        <taxon>Echinostoma</taxon>
    </lineage>
</organism>
<reference evidence="1 2" key="1">
    <citation type="submission" date="2018-11" db="EMBL/GenBank/DDBJ databases">
        <authorList>
            <consortium name="Pathogen Informatics"/>
        </authorList>
    </citation>
    <scope>NUCLEOTIDE SEQUENCE [LARGE SCALE GENOMIC DNA]</scope>
    <source>
        <strain evidence="1 2">Egypt</strain>
    </source>
</reference>
<evidence type="ECO:0000313" key="1">
    <source>
        <dbReference type="EMBL" id="VDP89249.1"/>
    </source>
</evidence>
<gene>
    <name evidence="1" type="ORF">ECPE_LOCUS12029</name>
</gene>
<proteinExistence type="predicted"/>
<dbReference type="Proteomes" id="UP000272942">
    <property type="component" value="Unassembled WGS sequence"/>
</dbReference>
<dbReference type="EMBL" id="UZAN01052004">
    <property type="protein sequence ID" value="VDP89249.1"/>
    <property type="molecule type" value="Genomic_DNA"/>
</dbReference>
<protein>
    <submittedName>
        <fullName evidence="1">Uncharacterized protein</fullName>
    </submittedName>
</protein>
<keyword evidence="2" id="KW-1185">Reference proteome</keyword>
<evidence type="ECO:0000313" key="2">
    <source>
        <dbReference type="Proteomes" id="UP000272942"/>
    </source>
</evidence>
<dbReference type="AlphaFoldDB" id="A0A3P8L3R8"/>